<evidence type="ECO:0000256" key="1">
    <source>
        <dbReference type="SAM" id="Phobius"/>
    </source>
</evidence>
<feature type="transmembrane region" description="Helical" evidence="1">
    <location>
        <begin position="65"/>
        <end position="85"/>
    </location>
</feature>
<dbReference type="AlphaFoldDB" id="A0A419WGE5"/>
<sequence>MTEKKVVSCPKCSKKVNVPTGKRVKFTCPSCNEELEYNDRLECDIQDKSENETIIEENKNGIGCFGHVVLLLIALVIAIPLVVGYYQYLMWIPIESIETRMIVIAIIFALVLYFIVYKFKRFAFGLLVFMLLKMGYNQYFNKRGLTYEKAFRSYLSLVEKKFENNPNLIKDVNEAIVLSVESDLVSSVDYNSSEIKQFSNKASIEYFSENEDELFKNYGDIIRYFSVFKTINGSWKYVSDPSEVEHYAKASESLNSMAGDCDDYSILMSACIKAVGGKTRIVWVEQHAFPVVLVAENKYDFNLKVKPLLNKLFTDIYDDDFGVVQNEDGIWLSFDYTKNYPGGPFINKDVIKLIKI</sequence>
<proteinExistence type="predicted"/>
<accession>A0A419WGE5</accession>
<dbReference type="SUPFAM" id="SSF54001">
    <property type="entry name" value="Cysteine proteinases"/>
    <property type="match status" value="1"/>
</dbReference>
<feature type="domain" description="Transglutaminase-like" evidence="2">
    <location>
        <begin position="227"/>
        <end position="284"/>
    </location>
</feature>
<name>A0A419WGE5_9BACT</name>
<reference evidence="3 4" key="1">
    <citation type="submission" date="2018-09" db="EMBL/GenBank/DDBJ databases">
        <title>Genomic Encyclopedia of Archaeal and Bacterial Type Strains, Phase II (KMG-II): from individual species to whole genera.</title>
        <authorList>
            <person name="Goeker M."/>
        </authorList>
    </citation>
    <scope>NUCLEOTIDE SEQUENCE [LARGE SCALE GENOMIC DNA]</scope>
    <source>
        <strain evidence="3 4">DSM 21950</strain>
    </source>
</reference>
<evidence type="ECO:0000313" key="3">
    <source>
        <dbReference type="EMBL" id="RKD94581.1"/>
    </source>
</evidence>
<dbReference type="EMBL" id="RAPQ01000014">
    <property type="protein sequence ID" value="RKD94581.1"/>
    <property type="molecule type" value="Genomic_DNA"/>
</dbReference>
<evidence type="ECO:0000313" key="4">
    <source>
        <dbReference type="Proteomes" id="UP000284531"/>
    </source>
</evidence>
<keyword evidence="4" id="KW-1185">Reference proteome</keyword>
<evidence type="ECO:0000259" key="2">
    <source>
        <dbReference type="Pfam" id="PF01841"/>
    </source>
</evidence>
<feature type="transmembrane region" description="Helical" evidence="1">
    <location>
        <begin position="97"/>
        <end position="116"/>
    </location>
</feature>
<dbReference type="Proteomes" id="UP000284531">
    <property type="component" value="Unassembled WGS sequence"/>
</dbReference>
<feature type="transmembrane region" description="Helical" evidence="1">
    <location>
        <begin position="122"/>
        <end position="140"/>
    </location>
</feature>
<dbReference type="InterPro" id="IPR038765">
    <property type="entry name" value="Papain-like_cys_pep_sf"/>
</dbReference>
<dbReference type="InterPro" id="IPR002931">
    <property type="entry name" value="Transglutaminase-like"/>
</dbReference>
<keyword evidence="1" id="KW-0472">Membrane</keyword>
<gene>
    <name evidence="3" type="ORF">BXY64_4169</name>
</gene>
<keyword evidence="1" id="KW-0812">Transmembrane</keyword>
<dbReference type="RefSeq" id="WP_120241836.1">
    <property type="nucleotide sequence ID" value="NZ_RAPQ01000014.1"/>
</dbReference>
<dbReference type="OrthoDB" id="1523787at2"/>
<protein>
    <submittedName>
        <fullName evidence="3">Transglutaminase superfamily protein</fullName>
    </submittedName>
</protein>
<organism evidence="3 4">
    <name type="scientific">Marinifilum flexuosum</name>
    <dbReference type="NCBI Taxonomy" id="1117708"/>
    <lineage>
        <taxon>Bacteria</taxon>
        <taxon>Pseudomonadati</taxon>
        <taxon>Bacteroidota</taxon>
        <taxon>Bacteroidia</taxon>
        <taxon>Marinilabiliales</taxon>
        <taxon>Marinifilaceae</taxon>
    </lineage>
</organism>
<keyword evidence="1" id="KW-1133">Transmembrane helix</keyword>
<comment type="caution">
    <text evidence="3">The sequence shown here is derived from an EMBL/GenBank/DDBJ whole genome shotgun (WGS) entry which is preliminary data.</text>
</comment>
<dbReference type="Gene3D" id="3.10.620.30">
    <property type="match status" value="1"/>
</dbReference>
<dbReference type="Pfam" id="PF01841">
    <property type="entry name" value="Transglut_core"/>
    <property type="match status" value="1"/>
</dbReference>